<keyword evidence="4" id="KW-1185">Reference proteome</keyword>
<dbReference type="InterPro" id="IPR001789">
    <property type="entry name" value="Sig_transdc_resp-reg_receiver"/>
</dbReference>
<dbReference type="InterPro" id="IPR052893">
    <property type="entry name" value="TCS_response_regulator"/>
</dbReference>
<organism evidence="3 4">
    <name type="scientific">Flavobacterium chungbukense</name>
    <dbReference type="NCBI Taxonomy" id="877464"/>
    <lineage>
        <taxon>Bacteria</taxon>
        <taxon>Pseudomonadati</taxon>
        <taxon>Bacteroidota</taxon>
        <taxon>Flavobacteriia</taxon>
        <taxon>Flavobacteriales</taxon>
        <taxon>Flavobacteriaceae</taxon>
        <taxon>Flavobacterium</taxon>
    </lineage>
</organism>
<evidence type="ECO:0000256" key="1">
    <source>
        <dbReference type="PROSITE-ProRule" id="PRU00169"/>
    </source>
</evidence>
<protein>
    <recommendedName>
        <fullName evidence="2">Response regulatory domain-containing protein</fullName>
    </recommendedName>
</protein>
<gene>
    <name evidence="3" type="ORF">GCM10022250_44770</name>
</gene>
<sequence>MGEFLRTEVFLVTTADLRFIILKLYLKLKAMSPQQNFEKLIYLADDDEDDRILFLDAVEELNLPLNVVQTTDGNELLNTLHNADHLPEIIFLDINMPCKNGFECLKEIRSASGDLKKVKVIMLSTSSSAIHIKISYKLGADFYAVKPGSYQGLKDLLEKLLTDFKSLKLEMKKFLVTY</sequence>
<keyword evidence="1" id="KW-0597">Phosphoprotein</keyword>
<proteinExistence type="predicted"/>
<feature type="modified residue" description="4-aspartylphosphate" evidence="1">
    <location>
        <position position="93"/>
    </location>
</feature>
<evidence type="ECO:0000313" key="3">
    <source>
        <dbReference type="EMBL" id="GAA4142396.1"/>
    </source>
</evidence>
<feature type="domain" description="Response regulatory" evidence="2">
    <location>
        <begin position="40"/>
        <end position="161"/>
    </location>
</feature>
<dbReference type="PANTHER" id="PTHR44520">
    <property type="entry name" value="RESPONSE REGULATOR RCP1-RELATED"/>
    <property type="match status" value="1"/>
</dbReference>
<dbReference type="EMBL" id="BAABAO010000021">
    <property type="protein sequence ID" value="GAA4142396.1"/>
    <property type="molecule type" value="Genomic_DNA"/>
</dbReference>
<dbReference type="Pfam" id="PF00072">
    <property type="entry name" value="Response_reg"/>
    <property type="match status" value="1"/>
</dbReference>
<dbReference type="Proteomes" id="UP001501333">
    <property type="component" value="Unassembled WGS sequence"/>
</dbReference>
<dbReference type="SMART" id="SM00448">
    <property type="entry name" value="REC"/>
    <property type="match status" value="1"/>
</dbReference>
<evidence type="ECO:0000259" key="2">
    <source>
        <dbReference type="PROSITE" id="PS50110"/>
    </source>
</evidence>
<reference evidence="4" key="1">
    <citation type="journal article" date="2019" name="Int. J. Syst. Evol. Microbiol.">
        <title>The Global Catalogue of Microorganisms (GCM) 10K type strain sequencing project: providing services to taxonomists for standard genome sequencing and annotation.</title>
        <authorList>
            <consortium name="The Broad Institute Genomics Platform"/>
            <consortium name="The Broad Institute Genome Sequencing Center for Infectious Disease"/>
            <person name="Wu L."/>
            <person name="Ma J."/>
        </authorList>
    </citation>
    <scope>NUCLEOTIDE SEQUENCE [LARGE SCALE GENOMIC DNA]</scope>
    <source>
        <strain evidence="4">JCM 17386</strain>
    </source>
</reference>
<dbReference type="PROSITE" id="PS50110">
    <property type="entry name" value="RESPONSE_REGULATORY"/>
    <property type="match status" value="1"/>
</dbReference>
<evidence type="ECO:0000313" key="4">
    <source>
        <dbReference type="Proteomes" id="UP001501333"/>
    </source>
</evidence>
<dbReference type="Gene3D" id="3.40.50.2300">
    <property type="match status" value="1"/>
</dbReference>
<dbReference type="InterPro" id="IPR011006">
    <property type="entry name" value="CheY-like_superfamily"/>
</dbReference>
<name>A0ABP7YWH5_9FLAO</name>
<comment type="caution">
    <text evidence="3">The sequence shown here is derived from an EMBL/GenBank/DDBJ whole genome shotgun (WGS) entry which is preliminary data.</text>
</comment>
<accession>A0ABP7YWH5</accession>
<dbReference type="SUPFAM" id="SSF52172">
    <property type="entry name" value="CheY-like"/>
    <property type="match status" value="1"/>
</dbReference>
<dbReference type="PANTHER" id="PTHR44520:SF2">
    <property type="entry name" value="RESPONSE REGULATOR RCP1"/>
    <property type="match status" value="1"/>
</dbReference>